<evidence type="ECO:0000313" key="5">
    <source>
        <dbReference type="Proteomes" id="UP000298663"/>
    </source>
</evidence>
<dbReference type="OrthoDB" id="10523849at2759"/>
<evidence type="ECO:0000256" key="1">
    <source>
        <dbReference type="SAM" id="MobiDB-lite"/>
    </source>
</evidence>
<dbReference type="Proteomes" id="UP000298663">
    <property type="component" value="Unassembled WGS sequence"/>
</dbReference>
<dbReference type="Pfam" id="PF04155">
    <property type="entry name" value="Ground-like"/>
    <property type="match status" value="1"/>
</dbReference>
<dbReference type="EMBL" id="AZBU02000004">
    <property type="protein sequence ID" value="TKR81925.1"/>
    <property type="molecule type" value="Genomic_DNA"/>
</dbReference>
<reference evidence="4 5" key="2">
    <citation type="journal article" date="2019" name="G3 (Bethesda)">
        <title>Hybrid Assembly of the Genome of the Entomopathogenic Nematode Steinernema carpocapsae Identifies the X-Chromosome.</title>
        <authorList>
            <person name="Serra L."/>
            <person name="Macchietto M."/>
            <person name="Macias-Munoz A."/>
            <person name="McGill C.J."/>
            <person name="Rodriguez I.M."/>
            <person name="Rodriguez B."/>
            <person name="Murad R."/>
            <person name="Mortazavi A."/>
        </authorList>
    </citation>
    <scope>NUCLEOTIDE SEQUENCE [LARGE SCALE GENOMIC DNA]</scope>
    <source>
        <strain evidence="4 5">ALL</strain>
    </source>
</reference>
<feature type="domain" description="Ground-like" evidence="3">
    <location>
        <begin position="90"/>
        <end position="161"/>
    </location>
</feature>
<gene>
    <name evidence="4" type="ORF">L596_015720</name>
</gene>
<feature type="chain" id="PRO_5020526750" description="Ground-like domain-containing protein" evidence="2">
    <location>
        <begin position="22"/>
        <end position="163"/>
    </location>
</feature>
<proteinExistence type="predicted"/>
<comment type="caution">
    <text evidence="4">The sequence shown here is derived from an EMBL/GenBank/DDBJ whole genome shotgun (WGS) entry which is preliminary data.</text>
</comment>
<reference evidence="4 5" key="1">
    <citation type="journal article" date="2015" name="Genome Biol.">
        <title>Comparative genomics of Steinernema reveals deeply conserved gene regulatory networks.</title>
        <authorList>
            <person name="Dillman A.R."/>
            <person name="Macchietto M."/>
            <person name="Porter C.F."/>
            <person name="Rogers A."/>
            <person name="Williams B."/>
            <person name="Antoshechkin I."/>
            <person name="Lee M.M."/>
            <person name="Goodwin Z."/>
            <person name="Lu X."/>
            <person name="Lewis E.E."/>
            <person name="Goodrich-Blair H."/>
            <person name="Stock S.P."/>
            <person name="Adams B.J."/>
            <person name="Sternberg P.W."/>
            <person name="Mortazavi A."/>
        </authorList>
    </citation>
    <scope>NUCLEOTIDE SEQUENCE [LARGE SCALE GENOMIC DNA]</scope>
    <source>
        <strain evidence="4 5">ALL</strain>
    </source>
</reference>
<keyword evidence="2" id="KW-0732">Signal</keyword>
<keyword evidence="5" id="KW-1185">Reference proteome</keyword>
<feature type="signal peptide" evidence="2">
    <location>
        <begin position="1"/>
        <end position="21"/>
    </location>
</feature>
<accession>A0A4V6A367</accession>
<evidence type="ECO:0000256" key="2">
    <source>
        <dbReference type="SAM" id="SignalP"/>
    </source>
</evidence>
<sequence>MKSSSLLLALVVVASVVVVESFLFGGGGGGGGEAVEEARGCGGGGGGGGCGGGGGGGGCGGGCGKKRKKRSVNDQAQDDSDTHFGDSEMACTSEKLMNILKESIVEHDTDKSLVNVNEHLEHEMDQNFVAWCSDSMESFKFATRLESYCSHTNANVTCNIFHH</sequence>
<evidence type="ECO:0000259" key="3">
    <source>
        <dbReference type="Pfam" id="PF04155"/>
    </source>
</evidence>
<protein>
    <recommendedName>
        <fullName evidence="3">Ground-like domain-containing protein</fullName>
    </recommendedName>
</protein>
<dbReference type="InterPro" id="IPR007284">
    <property type="entry name" value="Ground-like_dom"/>
</dbReference>
<dbReference type="AlphaFoldDB" id="A0A4V6A367"/>
<name>A0A4V6A367_STECR</name>
<evidence type="ECO:0000313" key="4">
    <source>
        <dbReference type="EMBL" id="TKR81925.1"/>
    </source>
</evidence>
<feature type="region of interest" description="Disordered" evidence="1">
    <location>
        <begin position="57"/>
        <end position="87"/>
    </location>
</feature>
<organism evidence="4 5">
    <name type="scientific">Steinernema carpocapsae</name>
    <name type="common">Entomopathogenic nematode</name>
    <dbReference type="NCBI Taxonomy" id="34508"/>
    <lineage>
        <taxon>Eukaryota</taxon>
        <taxon>Metazoa</taxon>
        <taxon>Ecdysozoa</taxon>
        <taxon>Nematoda</taxon>
        <taxon>Chromadorea</taxon>
        <taxon>Rhabditida</taxon>
        <taxon>Tylenchina</taxon>
        <taxon>Panagrolaimomorpha</taxon>
        <taxon>Strongyloidoidea</taxon>
        <taxon>Steinernematidae</taxon>
        <taxon>Steinernema</taxon>
    </lineage>
</organism>